<accession>A0A6M4GY56</accession>
<keyword evidence="4" id="KW-1185">Reference proteome</keyword>
<gene>
    <name evidence="3" type="ORF">DSM104443_02921</name>
</gene>
<dbReference type="EMBL" id="CP053069">
    <property type="protein sequence ID" value="QJR11838.1"/>
    <property type="molecule type" value="Genomic_DNA"/>
</dbReference>
<evidence type="ECO:0000313" key="3">
    <source>
        <dbReference type="EMBL" id="QJR11838.1"/>
    </source>
</evidence>
<sequence length="80" mass="8536">MTDDAQRDLEQKALRNVRSLVDKIETEDQKGNQKQLVAVIAVVAVVAALAAVVMMSRSKSSDANKGPALEIPPPKPPAKS</sequence>
<evidence type="ECO:0000256" key="2">
    <source>
        <dbReference type="SAM" id="Phobius"/>
    </source>
</evidence>
<dbReference type="KEGG" id="uru:DSM104443_02921"/>
<feature type="region of interest" description="Disordered" evidence="1">
    <location>
        <begin position="56"/>
        <end position="80"/>
    </location>
</feature>
<dbReference type="Proteomes" id="UP000501534">
    <property type="component" value="Chromosome"/>
</dbReference>
<dbReference type="AlphaFoldDB" id="A0A6M4GY56"/>
<keyword evidence="2" id="KW-0812">Transmembrane</keyword>
<reference evidence="3 4" key="1">
    <citation type="submission" date="2020-04" db="EMBL/GenBank/DDBJ databases">
        <title>Usitatibacter rugosus gen. nov., sp. nov. and Usitatibacter palustris sp. nov., novel members of Usitatibacteraceae fam. nov. within the order Nitrosomonadales isolated from soil.</title>
        <authorList>
            <person name="Huber K.J."/>
            <person name="Neumann-Schaal M."/>
            <person name="Geppert A."/>
            <person name="Luckner M."/>
            <person name="Wanner G."/>
            <person name="Overmann J."/>
        </authorList>
    </citation>
    <scope>NUCLEOTIDE SEQUENCE [LARGE SCALE GENOMIC DNA]</scope>
    <source>
        <strain evidence="3 4">0125_3</strain>
    </source>
</reference>
<name>A0A6M4GY56_9PROT</name>
<feature type="transmembrane region" description="Helical" evidence="2">
    <location>
        <begin position="36"/>
        <end position="55"/>
    </location>
</feature>
<keyword evidence="2" id="KW-1133">Transmembrane helix</keyword>
<evidence type="ECO:0000256" key="1">
    <source>
        <dbReference type="SAM" id="MobiDB-lite"/>
    </source>
</evidence>
<proteinExistence type="predicted"/>
<dbReference type="RefSeq" id="WP_171093514.1">
    <property type="nucleotide sequence ID" value="NZ_CP053069.1"/>
</dbReference>
<protein>
    <submittedName>
        <fullName evidence="3">Uncharacterized protein</fullName>
    </submittedName>
</protein>
<evidence type="ECO:0000313" key="4">
    <source>
        <dbReference type="Proteomes" id="UP000501534"/>
    </source>
</evidence>
<keyword evidence="2" id="KW-0472">Membrane</keyword>
<organism evidence="3 4">
    <name type="scientific">Usitatibacter rugosus</name>
    <dbReference type="NCBI Taxonomy" id="2732067"/>
    <lineage>
        <taxon>Bacteria</taxon>
        <taxon>Pseudomonadati</taxon>
        <taxon>Pseudomonadota</taxon>
        <taxon>Betaproteobacteria</taxon>
        <taxon>Nitrosomonadales</taxon>
        <taxon>Usitatibacteraceae</taxon>
        <taxon>Usitatibacter</taxon>
    </lineage>
</organism>
<feature type="compositionally biased region" description="Pro residues" evidence="1">
    <location>
        <begin position="70"/>
        <end position="80"/>
    </location>
</feature>